<dbReference type="EMBL" id="ATJN01000044">
    <property type="protein sequence ID" value="EPI52153.1"/>
    <property type="molecule type" value="Genomic_DNA"/>
</dbReference>
<sequence>APVLLHRVAAGYTHLINSRGRLCATPNHIQRKENKLTQVYARQRTETLTGYVVIASKIRIEVLRLIKRETVLPKSLRFLVGKDITGHAESLEREAEHAYAWYPSDEMRLAERKKHLVEASAFCVDLEHDMQMLFQLGTVKRGMAALQPLLDLLDKERTMLTSQLNHAKTVKQK</sequence>
<evidence type="ECO:0000313" key="1">
    <source>
        <dbReference type="EMBL" id="EPI52153.1"/>
    </source>
</evidence>
<accession>T2PKF4</accession>
<dbReference type="PATRIC" id="fig|1261062.4.peg.804"/>
<feature type="non-terminal residue" evidence="1">
    <location>
        <position position="1"/>
    </location>
</feature>
<evidence type="ECO:0000313" key="2">
    <source>
        <dbReference type="Proteomes" id="UP000015779"/>
    </source>
</evidence>
<gene>
    <name evidence="1" type="ORF">HMPREF1577_00866</name>
</gene>
<organism evidence="1 2">
    <name type="scientific">Gardnerella pickettii JCP8017A</name>
    <dbReference type="NCBI Taxonomy" id="1261062"/>
    <lineage>
        <taxon>Bacteria</taxon>
        <taxon>Bacillati</taxon>
        <taxon>Actinomycetota</taxon>
        <taxon>Actinomycetes</taxon>
        <taxon>Bifidobacteriales</taxon>
        <taxon>Bifidobacteriaceae</taxon>
        <taxon>Gardnerella</taxon>
        <taxon>Gardnerella pickettii</taxon>
    </lineage>
</organism>
<proteinExistence type="predicted"/>
<dbReference type="AlphaFoldDB" id="T2PKF4"/>
<protein>
    <submittedName>
        <fullName evidence="1">Uncharacterized protein</fullName>
    </submittedName>
</protein>
<dbReference type="HOGENOM" id="CLU_1543288_0_0_11"/>
<dbReference type="Proteomes" id="UP000015779">
    <property type="component" value="Unassembled WGS sequence"/>
</dbReference>
<reference evidence="1 2" key="1">
    <citation type="submission" date="2013-06" db="EMBL/GenBank/DDBJ databases">
        <authorList>
            <person name="Weinstock G."/>
            <person name="Sodergren E."/>
            <person name="Lobos E.A."/>
            <person name="Fulton L."/>
            <person name="Fulton R."/>
            <person name="Courtney L."/>
            <person name="Fronick C."/>
            <person name="O'Laughlin M."/>
            <person name="Godfrey J."/>
            <person name="Wilson R.M."/>
            <person name="Miner T."/>
            <person name="Farmer C."/>
            <person name="Delehaunty K."/>
            <person name="Cordes M."/>
            <person name="Minx P."/>
            <person name="Tomlinson C."/>
            <person name="Chen J."/>
            <person name="Wollam A."/>
            <person name="Pepin K.H."/>
            <person name="Bhonagiri V."/>
            <person name="Zhang X."/>
            <person name="Warren W."/>
            <person name="Mitreva M."/>
            <person name="Mardis E.R."/>
            <person name="Wilson R.K."/>
        </authorList>
    </citation>
    <scope>NUCLEOTIDE SEQUENCE [LARGE SCALE GENOMIC DNA]</scope>
    <source>
        <strain evidence="1 2">JCP8017A</strain>
    </source>
</reference>
<name>T2PKF4_9BIFI</name>
<comment type="caution">
    <text evidence="1">The sequence shown here is derived from an EMBL/GenBank/DDBJ whole genome shotgun (WGS) entry which is preliminary data.</text>
</comment>